<feature type="transmembrane region" description="Helical" evidence="1">
    <location>
        <begin position="21"/>
        <end position="40"/>
    </location>
</feature>
<dbReference type="AlphaFoldDB" id="A0A1H2WQC5"/>
<keyword evidence="1" id="KW-0812">Transmembrane</keyword>
<dbReference type="STRING" id="1073328.SAMN05216294_0981"/>
<evidence type="ECO:0000313" key="2">
    <source>
        <dbReference type="EMBL" id="SDW82179.1"/>
    </source>
</evidence>
<gene>
    <name evidence="2" type="ORF">SAMN04487892_2361</name>
</gene>
<dbReference type="OrthoDB" id="1452009at2"/>
<organism evidence="2 3">
    <name type="scientific">Flagellimonas zhangzhouensis</name>
    <dbReference type="NCBI Taxonomy" id="1073328"/>
    <lineage>
        <taxon>Bacteria</taxon>
        <taxon>Pseudomonadati</taxon>
        <taxon>Bacteroidota</taxon>
        <taxon>Flavobacteriia</taxon>
        <taxon>Flavobacteriales</taxon>
        <taxon>Flavobacteriaceae</taxon>
        <taxon>Flagellimonas</taxon>
    </lineage>
</organism>
<keyword evidence="1" id="KW-1133">Transmembrane helix</keyword>
<keyword evidence="3" id="KW-1185">Reference proteome</keyword>
<evidence type="ECO:0000313" key="3">
    <source>
        <dbReference type="Proteomes" id="UP000199592"/>
    </source>
</evidence>
<protein>
    <submittedName>
        <fullName evidence="2">Uncharacterized protein</fullName>
    </submittedName>
</protein>
<dbReference type="Proteomes" id="UP000199592">
    <property type="component" value="Unassembled WGS sequence"/>
</dbReference>
<keyword evidence="1" id="KW-0472">Membrane</keyword>
<name>A0A1H2WQC5_9FLAO</name>
<dbReference type="EMBL" id="FNMY01000003">
    <property type="protein sequence ID" value="SDW82179.1"/>
    <property type="molecule type" value="Genomic_DNA"/>
</dbReference>
<sequence>MESQIQVKATKTHKKSKFVRIGCTLMCLFYLLGLFNGLVLETLHEVSHVLSPKTHQHGFASDHEEIDYSSLEAMAGHSHEALEAIKELLQANEPDEQESQDDISLKLDKHISEEISIDSEIAALLNRNGNWAYQNRTSFWCLSINSPPPQIS</sequence>
<accession>A0A1H2WQC5</accession>
<proteinExistence type="predicted"/>
<evidence type="ECO:0000256" key="1">
    <source>
        <dbReference type="SAM" id="Phobius"/>
    </source>
</evidence>
<dbReference type="RefSeq" id="WP_139297737.1">
    <property type="nucleotide sequence ID" value="NZ_FNKI01000001.1"/>
</dbReference>
<reference evidence="3" key="1">
    <citation type="submission" date="2016-10" db="EMBL/GenBank/DDBJ databases">
        <authorList>
            <person name="Varghese N."/>
            <person name="Submissions S."/>
        </authorList>
    </citation>
    <scope>NUCLEOTIDE SEQUENCE [LARGE SCALE GENOMIC DNA]</scope>
    <source>
        <strain evidence="3">DSM 25030</strain>
    </source>
</reference>